<dbReference type="InterPro" id="IPR032732">
    <property type="entry name" value="SPATA6_N"/>
</dbReference>
<dbReference type="OrthoDB" id="5963614at2759"/>
<evidence type="ECO:0000256" key="2">
    <source>
        <dbReference type="ARBA" id="ARBA00022553"/>
    </source>
</evidence>
<evidence type="ECO:0000256" key="1">
    <source>
        <dbReference type="ARBA" id="ARBA00006215"/>
    </source>
</evidence>
<evidence type="ECO:0000259" key="4">
    <source>
        <dbReference type="Pfam" id="PF14909"/>
    </source>
</evidence>
<accession>A0A401RZA3</accession>
<sequence length="365" mass="41341">MVTCPGVMLPRKDEVYINICMLGQYWKTKCFMPVFPLLIHESLQFEKVFGRDVVDPADVAAFLECDTTKFELMQYSPSVDEILANYEDNTRNFLFPEPKLTPSYPGLIAPKLEFSTTTTITECCPRSPKKVSSSLCLSESGRKENQFRRPRCAKSFNLIGKSCSEKKSVKEHKKPATAVRSRSLSPYCRKCLLELCSDDGQYSSPHKSDSISRTSFTNHSCDRNQCETKHSSSLSCSSFNRSAKPRPRTASPSIYHNDSCRSRYNIGKSFDVREPVSWDELSSEAEELISYPLKATTRDNPNSPYSSSVCSRRKPPCNPNRLYFDPVSHPAWDRIHERVQNLLASIDAQERASARNISFTCPPCS</sequence>
<dbReference type="GO" id="GO:0007283">
    <property type="term" value="P:spermatogenesis"/>
    <property type="evidence" value="ECO:0007669"/>
    <property type="project" value="InterPro"/>
</dbReference>
<keyword evidence="6" id="KW-1185">Reference proteome</keyword>
<dbReference type="PANTHER" id="PTHR16435:SF6">
    <property type="entry name" value="IP09370P"/>
    <property type="match status" value="1"/>
</dbReference>
<dbReference type="GO" id="GO:0120212">
    <property type="term" value="C:sperm head-tail coupling apparatus"/>
    <property type="evidence" value="ECO:0007669"/>
    <property type="project" value="InterPro"/>
</dbReference>
<dbReference type="AlphaFoldDB" id="A0A401RZA3"/>
<dbReference type="PANTHER" id="PTHR16435">
    <property type="entry name" value="SPERMATOGENESIS-ASSOCIATED PROTEIN 6 SPATA6"/>
    <property type="match status" value="1"/>
</dbReference>
<comment type="similarity">
    <text evidence="1">Belongs to the SPATA6 family.</text>
</comment>
<dbReference type="GO" id="GO:0032027">
    <property type="term" value="F:myosin light chain binding"/>
    <property type="evidence" value="ECO:0007669"/>
    <property type="project" value="InterPro"/>
</dbReference>
<evidence type="ECO:0000313" key="5">
    <source>
        <dbReference type="EMBL" id="GCC23420.1"/>
    </source>
</evidence>
<protein>
    <recommendedName>
        <fullName evidence="4">Spermatogenesis-associated protein 6 N-terminal domain-containing protein</fullName>
    </recommendedName>
</protein>
<evidence type="ECO:0000256" key="3">
    <source>
        <dbReference type="SAM" id="MobiDB-lite"/>
    </source>
</evidence>
<gene>
    <name evidence="5" type="ORF">chiPu_0001816</name>
</gene>
<feature type="compositionally biased region" description="Low complexity" evidence="3">
    <location>
        <begin position="231"/>
        <end position="242"/>
    </location>
</feature>
<comment type="caution">
    <text evidence="5">The sequence shown here is derived from an EMBL/GenBank/DDBJ whole genome shotgun (WGS) entry which is preliminary data.</text>
</comment>
<feature type="domain" description="Spermatogenesis-associated protein 6 N-terminal" evidence="4">
    <location>
        <begin position="2"/>
        <end position="120"/>
    </location>
</feature>
<dbReference type="STRING" id="137246.A0A401RZA3"/>
<organism evidence="5 6">
    <name type="scientific">Chiloscyllium punctatum</name>
    <name type="common">Brownbanded bambooshark</name>
    <name type="synonym">Hemiscyllium punctatum</name>
    <dbReference type="NCBI Taxonomy" id="137246"/>
    <lineage>
        <taxon>Eukaryota</taxon>
        <taxon>Metazoa</taxon>
        <taxon>Chordata</taxon>
        <taxon>Craniata</taxon>
        <taxon>Vertebrata</taxon>
        <taxon>Chondrichthyes</taxon>
        <taxon>Elasmobranchii</taxon>
        <taxon>Galeomorphii</taxon>
        <taxon>Galeoidea</taxon>
        <taxon>Orectolobiformes</taxon>
        <taxon>Hemiscylliidae</taxon>
        <taxon>Chiloscyllium</taxon>
    </lineage>
</organism>
<dbReference type="InterPro" id="IPR042769">
    <property type="entry name" value="SPATA6_fam"/>
</dbReference>
<dbReference type="Proteomes" id="UP000287033">
    <property type="component" value="Unassembled WGS sequence"/>
</dbReference>
<proteinExistence type="inferred from homology"/>
<name>A0A401RZA3_CHIPU</name>
<evidence type="ECO:0000313" key="6">
    <source>
        <dbReference type="Proteomes" id="UP000287033"/>
    </source>
</evidence>
<reference evidence="5 6" key="1">
    <citation type="journal article" date="2018" name="Nat. Ecol. Evol.">
        <title>Shark genomes provide insights into elasmobranch evolution and the origin of vertebrates.</title>
        <authorList>
            <person name="Hara Y"/>
            <person name="Yamaguchi K"/>
            <person name="Onimaru K"/>
            <person name="Kadota M"/>
            <person name="Koyanagi M"/>
            <person name="Keeley SD"/>
            <person name="Tatsumi K"/>
            <person name="Tanaka K"/>
            <person name="Motone F"/>
            <person name="Kageyama Y"/>
            <person name="Nozu R"/>
            <person name="Adachi N"/>
            <person name="Nishimura O"/>
            <person name="Nakagawa R"/>
            <person name="Tanegashima C"/>
            <person name="Kiyatake I"/>
            <person name="Matsumoto R"/>
            <person name="Murakumo K"/>
            <person name="Nishida K"/>
            <person name="Terakita A"/>
            <person name="Kuratani S"/>
            <person name="Sato K"/>
            <person name="Hyodo S Kuraku.S."/>
        </authorList>
    </citation>
    <scope>NUCLEOTIDE SEQUENCE [LARGE SCALE GENOMIC DNA]</scope>
</reference>
<dbReference type="Pfam" id="PF14909">
    <property type="entry name" value="SPATA6"/>
    <property type="match status" value="1"/>
</dbReference>
<keyword evidence="2" id="KW-0597">Phosphoprotein</keyword>
<dbReference type="EMBL" id="BEZZ01000029">
    <property type="protein sequence ID" value="GCC23420.1"/>
    <property type="molecule type" value="Genomic_DNA"/>
</dbReference>
<dbReference type="OMA" id="EDNTRNF"/>
<feature type="region of interest" description="Disordered" evidence="3">
    <location>
        <begin position="227"/>
        <end position="254"/>
    </location>
</feature>